<dbReference type="PROSITE" id="PS51257">
    <property type="entry name" value="PROKAR_LIPOPROTEIN"/>
    <property type="match status" value="1"/>
</dbReference>
<accession>A0A7G8WW17</accession>
<dbReference type="AlphaFoldDB" id="A0A7G8WW17"/>
<dbReference type="Proteomes" id="UP001164100">
    <property type="component" value="Chromosome"/>
</dbReference>
<reference evidence="1" key="1">
    <citation type="journal article" date="2022" name="Front. Microbiol.">
        <title>Species classification and novel plasmid identifications in Arcobacter cryaerophilus and Arcobacter cryaerophilus-like organisms.</title>
        <authorList>
            <person name="Zhou G."/>
            <person name="Wang M."/>
            <person name="Wang H."/>
            <person name="Chen X."/>
            <person name="Gu Y."/>
            <person name="Shao Z."/>
            <person name="Zhang J."/>
            <person name="Zhang M."/>
        </authorList>
    </citation>
    <scope>NUCLEOTIDE SEQUENCE</scope>
    <source>
        <strain evidence="1">ICDCAC48</strain>
    </source>
</reference>
<dbReference type="EMBL" id="CP099556">
    <property type="protein sequence ID" value="UYF42844.1"/>
    <property type="molecule type" value="Genomic_DNA"/>
</dbReference>
<protein>
    <submittedName>
        <fullName evidence="1">Uncharacterized protein</fullName>
    </submittedName>
</protein>
<evidence type="ECO:0000313" key="2">
    <source>
        <dbReference type="Proteomes" id="UP001164100"/>
    </source>
</evidence>
<sequence length="55" mass="6230">MLRSILLLIFIIFFQGCATWSGVKQDSKTAWQATKDTTTEVVKDVKKSIHEATED</sequence>
<gene>
    <name evidence="1" type="ORF">NGX11_08040</name>
</gene>
<name>A0A7G8WW17_9BACT</name>
<proteinExistence type="predicted"/>
<organism evidence="1 2">
    <name type="scientific">Aliarcobacter cryaerophilus</name>
    <dbReference type="NCBI Taxonomy" id="28198"/>
    <lineage>
        <taxon>Bacteria</taxon>
        <taxon>Pseudomonadati</taxon>
        <taxon>Campylobacterota</taxon>
        <taxon>Epsilonproteobacteria</taxon>
        <taxon>Campylobacterales</taxon>
        <taxon>Arcobacteraceae</taxon>
        <taxon>Aliarcobacter</taxon>
    </lineage>
</organism>
<dbReference type="RefSeq" id="WP_164071317.1">
    <property type="nucleotide sequence ID" value="NZ_CP026656.1"/>
</dbReference>
<evidence type="ECO:0000313" key="1">
    <source>
        <dbReference type="EMBL" id="UYF42844.1"/>
    </source>
</evidence>